<feature type="region of interest" description="Disordered" evidence="10">
    <location>
        <begin position="747"/>
        <end position="773"/>
    </location>
</feature>
<evidence type="ECO:0000256" key="4">
    <source>
        <dbReference type="ARBA" id="ARBA00022771"/>
    </source>
</evidence>
<keyword evidence="6" id="KW-0805">Transcription regulation</keyword>
<evidence type="ECO:0000313" key="13">
    <source>
        <dbReference type="EnsemblMetazoa" id="CapteP184938"/>
    </source>
</evidence>
<dbReference type="EnsemblMetazoa" id="CapteT184938">
    <property type="protein sequence ID" value="CapteP184938"/>
    <property type="gene ID" value="CapteG184938"/>
</dbReference>
<dbReference type="OrthoDB" id="10069252at2759"/>
<evidence type="ECO:0000256" key="10">
    <source>
        <dbReference type="SAM" id="MobiDB-lite"/>
    </source>
</evidence>
<evidence type="ECO:0000313" key="14">
    <source>
        <dbReference type="Proteomes" id="UP000014760"/>
    </source>
</evidence>
<dbReference type="GO" id="GO:0042790">
    <property type="term" value="P:nucleolar large rRNA transcription by RNA polymerase I"/>
    <property type="evidence" value="ECO:0007669"/>
    <property type="project" value="TreeGrafter"/>
</dbReference>
<sequence length="880" mass="101149">MPNGKYATGELTATTFGRLGRVIGKQPNRRRSREVCYPLNLLLTCSNYFLSRHYCLKSNARRKRDFKPLKFDLSRMPECTVCGDTNFERVEGFFYCVSCQTQSQHAREEEVEVDWRNENEDEEAPVERPALATVQKMKKASRDLGRPWVCHEAWQCVIKAQVKALISLGADKRLDVSHPQSKRNRASTLSIFQDVVFRMWVLYLNRYKIAFQDPAVLGNLPQATLQAAPLRMKKGVLVKARMRDKYVGTLAQPNLHDRLRAYLVKQGTLNREKFNVDEDDEVDEDFYDGDNPFESEEINFLEKLSRVENQSSRKKKKLYQELGLCSFKLKHGHQNSWLTSSDSVEHSKLSTSYSGELKDAFVRELAFCGGLGPHLRESTTNGCFNFTKTLKYDKDVKNIPIEETDNFYLSCTLGFCMLGLKYTNPLVMPGDLVRWAKLGKVPLQSAIKSLPDDMKLIGNDRQMFSWARVPSTDELREQCWRLSTSLGILDFAPVDIKLLADRYIEELRLPGELHALVRHLIESNPIDTHMTQADSRQFNSGFEVSRIAMTYVVIMLKLLFCLNDDIEHTLSDYARNMNAIIESGTQLFVWDDWVSSIQHHLHTSAINGLLKEPRDLNRVKDLPAFMETFNTILGERSIIGQKTLYNKQEVRDVLKRPFQLLANRFNRDEPAETSTLDFDLDCPAQETPDARLDFCQTSVKFILENDEFFRSIENRQNPGISTATIEQVLSEDRSDCGSIILDRAAEDDEDLSEDLPSSLPSGQRDAPESRAKSAIQDMIQTNAETEIITNDQEFQRLREICVHRNKYHYSRKNEGFYLSYQWLLDVCSEHIGEPAEALNQTVTSFELKLIIPDSQLDRANKKLKFLNNSLYLINDLNCKV</sequence>
<evidence type="ECO:0000256" key="6">
    <source>
        <dbReference type="ARBA" id="ARBA00023015"/>
    </source>
</evidence>
<dbReference type="EMBL" id="AMQN01009912">
    <property type="status" value="NOT_ANNOTATED_CDS"/>
    <property type="molecule type" value="Genomic_DNA"/>
</dbReference>
<gene>
    <name evidence="12" type="ORF">CAPTEDRAFT_184938</name>
</gene>
<evidence type="ECO:0000256" key="2">
    <source>
        <dbReference type="ARBA" id="ARBA00006899"/>
    </source>
</evidence>
<dbReference type="GO" id="GO:0005668">
    <property type="term" value="C:RNA polymerase transcription factor SL1 complex"/>
    <property type="evidence" value="ECO:0007669"/>
    <property type="project" value="TreeGrafter"/>
</dbReference>
<evidence type="ECO:0000313" key="12">
    <source>
        <dbReference type="EMBL" id="ELT99720.1"/>
    </source>
</evidence>
<protein>
    <recommendedName>
        <fullName evidence="11">Rrn7/TAF1B C-terminal cyclin domain-containing protein</fullName>
    </recommendedName>
</protein>
<proteinExistence type="inferred from homology"/>
<dbReference type="Proteomes" id="UP000014760">
    <property type="component" value="Unassembled WGS sequence"/>
</dbReference>
<keyword evidence="8" id="KW-0804">Transcription</keyword>
<dbReference type="FunCoup" id="R7U9A7">
    <property type="interactions" value="407"/>
</dbReference>
<evidence type="ECO:0000256" key="5">
    <source>
        <dbReference type="ARBA" id="ARBA00022833"/>
    </source>
</evidence>
<dbReference type="InterPro" id="IPR048538">
    <property type="entry name" value="Rrn7_cyclin_C"/>
</dbReference>
<keyword evidence="14" id="KW-1185">Reference proteome</keyword>
<evidence type="ECO:0000256" key="9">
    <source>
        <dbReference type="ARBA" id="ARBA00023242"/>
    </source>
</evidence>
<dbReference type="PANTHER" id="PTHR31576">
    <property type="entry name" value="TATA BOX-BINDING PROTEIN-ASSOCIATED FACTOR RNA POLYMERASE I SUBUNIT B"/>
    <property type="match status" value="1"/>
</dbReference>
<evidence type="ECO:0000256" key="1">
    <source>
        <dbReference type="ARBA" id="ARBA00004604"/>
    </source>
</evidence>
<dbReference type="InterPro" id="IPR033599">
    <property type="entry name" value="TAF1B/Rrn7"/>
</dbReference>
<dbReference type="HOGENOM" id="CLU_327127_0_0_1"/>
<evidence type="ECO:0000259" key="11">
    <source>
        <dbReference type="Pfam" id="PF20645"/>
    </source>
</evidence>
<evidence type="ECO:0000256" key="8">
    <source>
        <dbReference type="ARBA" id="ARBA00023163"/>
    </source>
</evidence>
<organism evidence="12">
    <name type="scientific">Capitella teleta</name>
    <name type="common">Polychaete worm</name>
    <dbReference type="NCBI Taxonomy" id="283909"/>
    <lineage>
        <taxon>Eukaryota</taxon>
        <taxon>Metazoa</taxon>
        <taxon>Spiralia</taxon>
        <taxon>Lophotrochozoa</taxon>
        <taxon>Annelida</taxon>
        <taxon>Polychaeta</taxon>
        <taxon>Sedentaria</taxon>
        <taxon>Scolecida</taxon>
        <taxon>Capitellidae</taxon>
        <taxon>Capitella</taxon>
    </lineage>
</organism>
<reference evidence="13" key="3">
    <citation type="submission" date="2015-06" db="UniProtKB">
        <authorList>
            <consortium name="EnsemblMetazoa"/>
        </authorList>
    </citation>
    <scope>IDENTIFICATION</scope>
</reference>
<evidence type="ECO:0000256" key="7">
    <source>
        <dbReference type="ARBA" id="ARBA00023125"/>
    </source>
</evidence>
<dbReference type="AlphaFoldDB" id="R7U9A7"/>
<keyword evidence="5" id="KW-0862">Zinc</keyword>
<dbReference type="GO" id="GO:0001164">
    <property type="term" value="F:RNA polymerase I core promoter sequence-specific DNA binding"/>
    <property type="evidence" value="ECO:0007669"/>
    <property type="project" value="InterPro"/>
</dbReference>
<dbReference type="GO" id="GO:0070860">
    <property type="term" value="C:RNA polymerase I core factor complex"/>
    <property type="evidence" value="ECO:0007669"/>
    <property type="project" value="InterPro"/>
</dbReference>
<reference evidence="14" key="1">
    <citation type="submission" date="2012-12" db="EMBL/GenBank/DDBJ databases">
        <authorList>
            <person name="Hellsten U."/>
            <person name="Grimwood J."/>
            <person name="Chapman J.A."/>
            <person name="Shapiro H."/>
            <person name="Aerts A."/>
            <person name="Otillar R.P."/>
            <person name="Terry A.Y."/>
            <person name="Boore J.L."/>
            <person name="Simakov O."/>
            <person name="Marletaz F."/>
            <person name="Cho S.-J."/>
            <person name="Edsinger-Gonzales E."/>
            <person name="Havlak P."/>
            <person name="Kuo D.-H."/>
            <person name="Larsson T."/>
            <person name="Lv J."/>
            <person name="Arendt D."/>
            <person name="Savage R."/>
            <person name="Osoegawa K."/>
            <person name="de Jong P."/>
            <person name="Lindberg D.R."/>
            <person name="Seaver E.C."/>
            <person name="Weisblat D.A."/>
            <person name="Putnam N.H."/>
            <person name="Grigoriev I.V."/>
            <person name="Rokhsar D.S."/>
        </authorList>
    </citation>
    <scope>NUCLEOTIDE SEQUENCE</scope>
    <source>
        <strain evidence="14">I ESC-2004</strain>
    </source>
</reference>
<dbReference type="GO" id="GO:0008270">
    <property type="term" value="F:zinc ion binding"/>
    <property type="evidence" value="ECO:0007669"/>
    <property type="project" value="UniProtKB-KW"/>
</dbReference>
<keyword evidence="7" id="KW-0238">DNA-binding</keyword>
<dbReference type="Pfam" id="PF20645">
    <property type="entry name" value="Rrn7_cyclin_C"/>
    <property type="match status" value="1"/>
</dbReference>
<reference evidence="12 14" key="2">
    <citation type="journal article" date="2013" name="Nature">
        <title>Insights into bilaterian evolution from three spiralian genomes.</title>
        <authorList>
            <person name="Simakov O."/>
            <person name="Marletaz F."/>
            <person name="Cho S.J."/>
            <person name="Edsinger-Gonzales E."/>
            <person name="Havlak P."/>
            <person name="Hellsten U."/>
            <person name="Kuo D.H."/>
            <person name="Larsson T."/>
            <person name="Lv J."/>
            <person name="Arendt D."/>
            <person name="Savage R."/>
            <person name="Osoegawa K."/>
            <person name="de Jong P."/>
            <person name="Grimwood J."/>
            <person name="Chapman J.A."/>
            <person name="Shapiro H."/>
            <person name="Aerts A."/>
            <person name="Otillar R.P."/>
            <person name="Terry A.Y."/>
            <person name="Boore J.L."/>
            <person name="Grigoriev I.V."/>
            <person name="Lindberg D.R."/>
            <person name="Seaver E.C."/>
            <person name="Weisblat D.A."/>
            <person name="Putnam N.H."/>
            <person name="Rokhsar D.S."/>
        </authorList>
    </citation>
    <scope>NUCLEOTIDE SEQUENCE</scope>
    <source>
        <strain evidence="12 14">I ESC-2004</strain>
    </source>
</reference>
<keyword evidence="3" id="KW-0479">Metal-binding</keyword>
<comment type="subcellular location">
    <subcellularLocation>
        <location evidence="1">Nucleus</location>
        <location evidence="1">Nucleolus</location>
    </subcellularLocation>
</comment>
<keyword evidence="9" id="KW-0539">Nucleus</keyword>
<keyword evidence="4" id="KW-0863">Zinc-finger</keyword>
<feature type="domain" description="Rrn7/TAF1B C-terminal cyclin" evidence="11">
    <location>
        <begin position="469"/>
        <end position="601"/>
    </location>
</feature>
<dbReference type="OMA" id="CNTQSQE"/>
<dbReference type="EMBL" id="KB306576">
    <property type="protein sequence ID" value="ELT99720.1"/>
    <property type="molecule type" value="Genomic_DNA"/>
</dbReference>
<dbReference type="STRING" id="283909.R7U9A7"/>
<name>R7U9A7_CAPTE</name>
<accession>R7U9A7</accession>
<dbReference type="PANTHER" id="PTHR31576:SF2">
    <property type="entry name" value="TATA BOX-BINDING PROTEIN-ASSOCIATED FACTOR RNA POLYMERASE I SUBUNIT B"/>
    <property type="match status" value="1"/>
</dbReference>
<evidence type="ECO:0000256" key="3">
    <source>
        <dbReference type="ARBA" id="ARBA00022723"/>
    </source>
</evidence>
<comment type="similarity">
    <text evidence="2">Belongs to the RRN7/TAF1B family.</text>
</comment>